<dbReference type="Pfam" id="PF00656">
    <property type="entry name" value="Peptidase_C14"/>
    <property type="match status" value="1"/>
</dbReference>
<dbReference type="InterPro" id="IPR029030">
    <property type="entry name" value="Caspase-like_dom_sf"/>
</dbReference>
<dbReference type="EMBL" id="JANFQO010000009">
    <property type="protein sequence ID" value="MCQ4165282.1"/>
    <property type="molecule type" value="Genomic_DNA"/>
</dbReference>
<feature type="domain" description="Peptidase C14 caspase" evidence="1">
    <location>
        <begin position="100"/>
        <end position="253"/>
    </location>
</feature>
<evidence type="ECO:0000259" key="1">
    <source>
        <dbReference type="Pfam" id="PF00656"/>
    </source>
</evidence>
<dbReference type="InterPro" id="IPR011600">
    <property type="entry name" value="Pept_C14_caspase"/>
</dbReference>
<evidence type="ECO:0000313" key="2">
    <source>
        <dbReference type="EMBL" id="MCQ4165282.1"/>
    </source>
</evidence>
<comment type="caution">
    <text evidence="2">The sequence shown here is derived from an EMBL/GenBank/DDBJ whole genome shotgun (WGS) entry which is preliminary data.</text>
</comment>
<reference evidence="2" key="1">
    <citation type="submission" date="2022-07" db="EMBL/GenBank/DDBJ databases">
        <title>Tahibacter sp., a new gammaproteobacterium isolated from the silt sample collected at pig farm.</title>
        <authorList>
            <person name="Chen H."/>
        </authorList>
    </citation>
    <scope>NUCLEOTIDE SEQUENCE</scope>
    <source>
        <strain evidence="2">P2K</strain>
    </source>
</reference>
<accession>A0ABT1QSP1</accession>
<proteinExistence type="predicted"/>
<protein>
    <submittedName>
        <fullName evidence="2">Caspase family protein</fullName>
    </submittedName>
</protein>
<name>A0ABT1QSP1_9GAMM</name>
<organism evidence="2 3">
    <name type="scientific">Tahibacter harae</name>
    <dbReference type="NCBI Taxonomy" id="2963937"/>
    <lineage>
        <taxon>Bacteria</taxon>
        <taxon>Pseudomonadati</taxon>
        <taxon>Pseudomonadota</taxon>
        <taxon>Gammaproteobacteria</taxon>
        <taxon>Lysobacterales</taxon>
        <taxon>Rhodanobacteraceae</taxon>
        <taxon>Tahibacter</taxon>
    </lineage>
</organism>
<dbReference type="Gene3D" id="3.40.50.1460">
    <property type="match status" value="1"/>
</dbReference>
<dbReference type="RefSeq" id="WP_255914414.1">
    <property type="nucleotide sequence ID" value="NZ_JANFQO010000009.1"/>
</dbReference>
<dbReference type="Proteomes" id="UP001165498">
    <property type="component" value="Unassembled WGS sequence"/>
</dbReference>
<keyword evidence="3" id="KW-1185">Reference proteome</keyword>
<evidence type="ECO:0000313" key="3">
    <source>
        <dbReference type="Proteomes" id="UP001165498"/>
    </source>
</evidence>
<gene>
    <name evidence="2" type="ORF">NM961_11220</name>
</gene>
<sequence>MSLIFEQVQPAAGTHVLAIGVGRYPHLLGGDGRLAARPLGLKQLQSPPVSLQHFLRWCFAPADAAAGSGFSNAGAPLASVEALVSSAQPLLLDTPGGAQQVDTATRDNIQDAFERWLQRLRSHADNIGVFYFCGHGIQVSDHYLLAEDFGRHAGLPWLNAFDFSNTVRAVEREIAGSVFYFIDACREISRDVAMTLGADPHALLAADLSRKLSRQSQTVILATGEGELAFAPQGGQVSRFTAALVGALSGYCGIREAGSASWNVSGENLATAVRSLLEFEALLSPGRPQVSEQQVSGTAVPLLRLNRVPQVRVMLDLAPQQYRPRYELYLESLKGGRVAQSLLDQVFRVDLPRGFYDVGALDPSGVLPALLHAEEELMPPAYALTLRCEP</sequence>
<dbReference type="SUPFAM" id="SSF52129">
    <property type="entry name" value="Caspase-like"/>
    <property type="match status" value="1"/>
</dbReference>